<comment type="caution">
    <text evidence="1">The sequence shown here is derived from an EMBL/GenBank/DDBJ whole genome shotgun (WGS) entry which is preliminary data.</text>
</comment>
<evidence type="ECO:0000313" key="1">
    <source>
        <dbReference type="EMBL" id="NRF69413.1"/>
    </source>
</evidence>
<keyword evidence="2" id="KW-1185">Reference proteome</keyword>
<protein>
    <submittedName>
        <fullName evidence="1">SctK family type III secretion system sorting platform protein</fullName>
    </submittedName>
</protein>
<accession>A0ABX2ELD3</accession>
<gene>
    <name evidence="1" type="ORF">HLB44_20645</name>
</gene>
<name>A0ABX2ELD3_9BURK</name>
<sequence length="218" mass="24991">MANTILSPAGLQHVLRLQLRPHEDMHPSWLPPAWPSHWRRWRTLGPAGQAVLASWLRGSLPDLDYRFDSPCKRLLLMDSRSLRRLSLYCGLALHARLMSDRDALGAQLRRQARRIDDDAVDFVMHRLPPPSAFRIDPTPLRERPISAGRVVVDRGYRLLQAAVAGEGEAVLKRVQRKLPRRAAALRPLSLQPHQLAQLDELMLMCIVPERLPQWDWLT</sequence>
<organism evidence="1 2">
    <name type="scientific">Pseudaquabacterium terrae</name>
    <dbReference type="NCBI Taxonomy" id="2732868"/>
    <lineage>
        <taxon>Bacteria</taxon>
        <taxon>Pseudomonadati</taxon>
        <taxon>Pseudomonadota</taxon>
        <taxon>Betaproteobacteria</taxon>
        <taxon>Burkholderiales</taxon>
        <taxon>Sphaerotilaceae</taxon>
        <taxon>Pseudaquabacterium</taxon>
    </lineage>
</organism>
<reference evidence="1 2" key="1">
    <citation type="submission" date="2020-05" db="EMBL/GenBank/DDBJ databases">
        <title>Aquincola sp. isolate from soil.</title>
        <authorList>
            <person name="Han J."/>
            <person name="Kim D.-U."/>
        </authorList>
    </citation>
    <scope>NUCLEOTIDE SEQUENCE [LARGE SCALE GENOMIC DNA]</scope>
    <source>
        <strain evidence="1 2">S2</strain>
    </source>
</reference>
<dbReference type="RefSeq" id="WP_173126237.1">
    <property type="nucleotide sequence ID" value="NZ_JABRWJ010000006.1"/>
</dbReference>
<evidence type="ECO:0000313" key="2">
    <source>
        <dbReference type="Proteomes" id="UP000737171"/>
    </source>
</evidence>
<proteinExistence type="predicted"/>
<dbReference type="EMBL" id="JABRWJ010000006">
    <property type="protein sequence ID" value="NRF69413.1"/>
    <property type="molecule type" value="Genomic_DNA"/>
</dbReference>
<dbReference type="Proteomes" id="UP000737171">
    <property type="component" value="Unassembled WGS sequence"/>
</dbReference>